<organism evidence="2 3">
    <name type="scientific">Giardia intestinalis (strain ATCC 50803 / WB clone C6)</name>
    <name type="common">Giardia lamblia</name>
    <dbReference type="NCBI Taxonomy" id="184922"/>
    <lineage>
        <taxon>Eukaryota</taxon>
        <taxon>Metamonada</taxon>
        <taxon>Diplomonadida</taxon>
        <taxon>Hexamitidae</taxon>
        <taxon>Giardiinae</taxon>
        <taxon>Giardia</taxon>
    </lineage>
</organism>
<dbReference type="GO" id="GO:0005085">
    <property type="term" value="F:guanyl-nucleotide exchange factor activity"/>
    <property type="evidence" value="ECO:0000318"/>
    <property type="project" value="GO_Central"/>
</dbReference>
<dbReference type="Proteomes" id="UP000001548">
    <property type="component" value="Unassembled WGS sequence"/>
</dbReference>
<dbReference type="SMART" id="SM00222">
    <property type="entry name" value="Sec7"/>
    <property type="match status" value="1"/>
</dbReference>
<dbReference type="RefSeq" id="XP_001706472.1">
    <property type="nucleotide sequence ID" value="XM_001706420.1"/>
</dbReference>
<name>A8BK70_GIAIC</name>
<dbReference type="STRING" id="184922.A8BK70"/>
<proteinExistence type="predicted"/>
<dbReference type="PANTHER" id="PTHR10663">
    <property type="entry name" value="GUANYL-NUCLEOTIDE EXCHANGE FACTOR"/>
    <property type="match status" value="1"/>
</dbReference>
<accession>A8BK70</accession>
<dbReference type="Gene3D" id="1.10.220.20">
    <property type="match status" value="1"/>
</dbReference>
<reference evidence="2 3" key="1">
    <citation type="journal article" date="2007" name="Science">
        <title>Genomic minimalism in the early diverging intestinal parasite Giardia lamblia.</title>
        <authorList>
            <person name="Morrison H.G."/>
            <person name="McArthur A.G."/>
            <person name="Gillin F.D."/>
            <person name="Aley S.B."/>
            <person name="Adam R.D."/>
            <person name="Olsen G.J."/>
            <person name="Best A.A."/>
            <person name="Cande W.Z."/>
            <person name="Chen F."/>
            <person name="Cipriano M.J."/>
            <person name="Davids B.J."/>
            <person name="Dawson S.C."/>
            <person name="Elmendorf H.G."/>
            <person name="Hehl A.B."/>
            <person name="Holder M.E."/>
            <person name="Huse S.M."/>
            <person name="Kim U.U."/>
            <person name="Lasek-Nesselquist E."/>
            <person name="Manning G."/>
            <person name="Nigam A."/>
            <person name="Nixon J.E."/>
            <person name="Palm D."/>
            <person name="Passamaneck N.E."/>
            <person name="Prabhu A."/>
            <person name="Reich C.I."/>
            <person name="Reiner D.S."/>
            <person name="Samuelson J."/>
            <person name="Svard S.G."/>
            <person name="Sogin M.L."/>
        </authorList>
    </citation>
    <scope>NUCLEOTIDE SEQUENCE [LARGE SCALE GENOMIC DNA]</scope>
    <source>
        <strain evidence="2 3">WB C6</strain>
    </source>
</reference>
<dbReference type="GO" id="GO:0012505">
    <property type="term" value="C:endomembrane system"/>
    <property type="evidence" value="ECO:0007669"/>
    <property type="project" value="UniProtKB-ARBA"/>
</dbReference>
<dbReference type="Gene3D" id="1.10.1000.11">
    <property type="entry name" value="Arf Nucleotide-binding Site Opener,domain 2"/>
    <property type="match status" value="1"/>
</dbReference>
<dbReference type="PROSITE" id="PS50190">
    <property type="entry name" value="SEC7"/>
    <property type="match status" value="1"/>
</dbReference>
<feature type="compositionally biased region" description="Polar residues" evidence="1">
    <location>
        <begin position="1635"/>
        <end position="1648"/>
    </location>
</feature>
<comment type="caution">
    <text evidence="2">The sequence shown here is derived from an EMBL/GenBank/DDBJ whole genome shotgun (WGS) entry which is preliminary data.</text>
</comment>
<dbReference type="PANTHER" id="PTHR10663:SF388">
    <property type="entry name" value="GOLGI-SPECIFIC BREFELDIN A-RESISTANCE GUANINE NUCLEOTIDE EXCHANGE FACTOR 1"/>
    <property type="match status" value="1"/>
</dbReference>
<dbReference type="Pfam" id="PF01369">
    <property type="entry name" value="Sec7"/>
    <property type="match status" value="1"/>
</dbReference>
<dbReference type="GO" id="GO:0005737">
    <property type="term" value="C:cytoplasm"/>
    <property type="evidence" value="ECO:0007669"/>
    <property type="project" value="UniProtKB-ARBA"/>
</dbReference>
<dbReference type="EMBL" id="AACB03000005">
    <property type="protein sequence ID" value="KAE8301526.1"/>
    <property type="molecule type" value="Genomic_DNA"/>
</dbReference>
<dbReference type="OMA" id="PYLATAC"/>
<dbReference type="SUPFAM" id="SSF48425">
    <property type="entry name" value="Sec7 domain"/>
    <property type="match status" value="1"/>
</dbReference>
<dbReference type="VEuPathDB" id="GiardiaDB:GL50803_112258"/>
<dbReference type="InterPro" id="IPR000904">
    <property type="entry name" value="Sec7_dom"/>
</dbReference>
<feature type="region of interest" description="Disordered" evidence="1">
    <location>
        <begin position="1629"/>
        <end position="1648"/>
    </location>
</feature>
<dbReference type="KEGG" id="gla:GL50803_00112258"/>
<keyword evidence="3" id="KW-1185">Reference proteome</keyword>
<dbReference type="HOGENOM" id="CLU_230987_0_0_1"/>
<dbReference type="InterPro" id="IPR023394">
    <property type="entry name" value="Sec7_C_sf"/>
</dbReference>
<dbReference type="GO" id="GO:0032012">
    <property type="term" value="P:regulation of ARF protein signal transduction"/>
    <property type="evidence" value="ECO:0007669"/>
    <property type="project" value="InterPro"/>
</dbReference>
<sequence>MQSFSLSQDTIGYTCTCLSKIEDPSTKADHGYVKQAKKLRSELQHLVSSVAKTSNVSVSSEIMSELFSFTTSILRDKPLPSIVFESLLVLTYFVLREPTNVRKFDIRTLRMSEPVADDNGQPPKNFSTYLAIVIWRLFNKPQPELHKDQTIKQLLSLIENLCVCEVGLSGPSYINMCKILLGLASSKTYAPHASLSLYHATLSLNKHLSNSRVSTELSEEYIVTLSSYIKFLLRILQFFSDESPTLLLPAGTTSGGIFRLPFGGGSSGDGAVTQGSSVATGDAGFSIRFAEVLELTYNSALFQVVAHDELRRITITAMYLLFYFSNYFYLEPVILRIVSEDLLTIVPKRFIVTHSTQPVIVTVAFALLELILRIYCFHISAKCIKAYFEHTIFKILEEPDVPCGELKMGILAHIGRIFSGDVLNSTFVFGISELERFAFKYSYPNHELLDVNDYEYVKLLFPRPFDYIFNLFVTFDCDFESSDLIYRLVSAVTEYTGSASSGKKFSSQKYMISQVQSGDAQNVSYQIPTMVYSFQTSVHKFFFHLISKYLHRYEPSFASPITTTSILAQDVGMKPGESPHTLTKTTIADSSNSTERPTSSITLQESSDFVPNLIMYAHHLGVNVYNSSKSFNYLSPATCSLTNCTEAAIYALSRIAYSISYWSYLHQYDSIAEQRIPLECVPSGSEKTMSKHSELFNYMQNRYNIKELMEDHNKKRLFDKGYLLFDRKMKKGVDYFVANNKILRLVPLDSPTTLSLPEPVTGRRRSFDEEWYYSTYTMEKYKAGFMNASEHYRSVAQFLIDNVTENTFTKIGIPQEVVGEIIGGIDNPNYCTLYEYVMIFSDKWNGLSTNRNSNIRLNSNGQLPVEEALRDILSHFKLPGEGQVISRIMTCISYAYVQASTAVIKHHQVCNGLMFAIVMLNTDLHNKAIKTQRMTKDTFFNNTKGIDTANILTRELLDSIYDNIAANPFSLGSIDTKREIVELMDKYFKAPGGTKTIFNGIVIKANAPTPGSKDTTLNMIAHGHQYYPYLATACMKEWIDVEVLLESPRKSTKSVSLDADLTKASAVIYAPTMIARLAEKYHFAFFESLLLKLDSSVHLELLHTLTQAPTVSEQTFLLCLRPFFTLLSLLHCTLLRQTRPICRAVVDELIQLTNIKSLSVLSISPTNHALIVSREQSASHTDSKFDRSLNGLEVSRAKSTSVCYVVTVIHVLLEFVYILANLEKTKPPAINPLIVEPYSRTGLSGEPPALSFANHFENKTTLLTKMYMGKLSGGDCWDLYLQVFACVEYYFDVADKNQFPRLDRSELLRIFNMDAYKSDSSLTISTKKSFITSMMVQTHRIDHDIQFIQRCLDLGDSNDDEMEWDDAALIYYMYNLLDRHILDDIYNRFMSFPSKSLINLFRAFVSCSAQTLAATTNAVCSDKERAAYYLKKGLYVLEGIAKNSLDRLKKTFSEIQPMLSDAYSNPDESLVILCLGSHQSVIRTYFARFKQHSSLSVQPSKSLEVAQGKSQHMRSRSRIKSLKVPPKAPLLDDSITSDASSVTSSNVSLNDSALQRALMKPMISLLEKTPYIQVIDLVLNFLEELQLLYSVSDSLYTSTSTIEDIARAVEITVTRVSLRKGAVKGVVSSSVQSGDPLSQSEQSLQSTDSLDFKTESSVLVTPSISALRSTSPSRSPLQPLAQLPQNMEDDLGRLNFLISRCDSIAKRILDLLEKQKTLISACVRMSYALSQQQIDSNIATSSMGTFTRLIYLAYEYMACSFSQVDSAGASLTHCDSNYADDLATLSVGNPYAHSFIATVGILSELSLDSAEAARHIAINLLREFVGKLMKGQLTPCNHLKITPMMILKEVVVGSLLSSISARTKAEPRMSLCACNASNLYVLTNHDPGKRIPILKNLLKIRQKGEPVLVLESTRLQICEDSGCGYHTVLDTLLDYLLDQRMSTAIYSVVLYGLENVIFTTGSRTILTFYKILTSYLCDILSILIERQIQISGGESLELEIVHAMGYTSPAQALKFMTSLVDAVESWVENTKARQSLVAEGQQKGGDGASSGSSGSYIGIYDYISHLINTYARLYEHLEQVAQGIELEHLRGLIFRLITMIELIQKSKFSGADDENTLLVGLFIAGSRMNGDSAIDQVVLTKIIEVLQVYTDLLEKAESSQSRAHENMVIVVGAALTSLASLRWEQIASQRKTLFNLCISLIVSDSREIRIKIAVAMKALFLQ</sequence>
<evidence type="ECO:0000256" key="1">
    <source>
        <dbReference type="SAM" id="MobiDB-lite"/>
    </source>
</evidence>
<evidence type="ECO:0000313" key="3">
    <source>
        <dbReference type="Proteomes" id="UP000001548"/>
    </source>
</evidence>
<evidence type="ECO:0000313" key="2">
    <source>
        <dbReference type="EMBL" id="KAE8301526.1"/>
    </source>
</evidence>
<gene>
    <name evidence="2" type="ORF">GL50803_00112258</name>
</gene>
<dbReference type="InterPro" id="IPR035999">
    <property type="entry name" value="Sec7_dom_sf"/>
</dbReference>
<dbReference type="GO" id="GO:0016192">
    <property type="term" value="P:vesicle-mediated transport"/>
    <property type="evidence" value="ECO:0007669"/>
    <property type="project" value="UniProtKB-ARBA"/>
</dbReference>
<protein>
    <submittedName>
        <fullName evidence="2">Sec7 family protein</fullName>
    </submittedName>
</protein>
<dbReference type="GeneID" id="5699341"/>